<reference evidence="2 3" key="1">
    <citation type="submission" date="2018-10" db="EMBL/GenBank/DDBJ databases">
        <title>Relationship between Morphology and Antimicrobial Activity in Streptomyces.</title>
        <authorList>
            <person name="Kang H.J."/>
            <person name="Kim S.B."/>
        </authorList>
    </citation>
    <scope>NUCLEOTIDE SEQUENCE [LARGE SCALE GENOMIC DNA]</scope>
    <source>
        <strain evidence="2 3">BH38</strain>
    </source>
</reference>
<dbReference type="RefSeq" id="WP_120726048.1">
    <property type="nucleotide sequence ID" value="NZ_CP032698.1"/>
</dbReference>
<evidence type="ECO:0000256" key="1">
    <source>
        <dbReference type="SAM" id="Phobius"/>
    </source>
</evidence>
<evidence type="ECO:0000313" key="3">
    <source>
        <dbReference type="Proteomes" id="UP000271554"/>
    </source>
</evidence>
<keyword evidence="1" id="KW-1133">Transmembrane helix</keyword>
<dbReference type="KEGG" id="shun:DWB77_06784"/>
<feature type="transmembrane region" description="Helical" evidence="1">
    <location>
        <begin position="12"/>
        <end position="34"/>
    </location>
</feature>
<name>A0A387HRR1_9ACTN</name>
<sequence length="95" mass="10560">MPRRYGGNPAATGILVIADVMALILILWIAFFLVNANTANDIVSWVRHAADWLSGWSRDMFTIKSDTWRTIVNYGMPAVVYLLIGHAVAGRVNRS</sequence>
<evidence type="ECO:0000313" key="2">
    <source>
        <dbReference type="EMBL" id="AYG84570.1"/>
    </source>
</evidence>
<dbReference type="EMBL" id="CP032698">
    <property type="protein sequence ID" value="AYG84570.1"/>
    <property type="molecule type" value="Genomic_DNA"/>
</dbReference>
<accession>A0A387HRR1</accession>
<dbReference type="Proteomes" id="UP000271554">
    <property type="component" value="Chromosome"/>
</dbReference>
<dbReference type="AlphaFoldDB" id="A0A387HRR1"/>
<keyword evidence="1" id="KW-0812">Transmembrane</keyword>
<dbReference type="OrthoDB" id="3481760at2"/>
<keyword evidence="1" id="KW-0472">Membrane</keyword>
<keyword evidence="3" id="KW-1185">Reference proteome</keyword>
<gene>
    <name evidence="2" type="ORF">DWB77_06784</name>
</gene>
<proteinExistence type="predicted"/>
<protein>
    <submittedName>
        <fullName evidence="2">Uncharacterized protein</fullName>
    </submittedName>
</protein>
<feature type="transmembrane region" description="Helical" evidence="1">
    <location>
        <begin position="71"/>
        <end position="89"/>
    </location>
</feature>
<organism evidence="2 3">
    <name type="scientific">Streptomyces hundungensis</name>
    <dbReference type="NCBI Taxonomy" id="1077946"/>
    <lineage>
        <taxon>Bacteria</taxon>
        <taxon>Bacillati</taxon>
        <taxon>Actinomycetota</taxon>
        <taxon>Actinomycetes</taxon>
        <taxon>Kitasatosporales</taxon>
        <taxon>Streptomycetaceae</taxon>
        <taxon>Streptomyces</taxon>
    </lineage>
</organism>